<sequence>MSEHKQSHAVQGIVSSCCGDDCGFGDGGKGVCTMCDEGQFSTDTGVAPCRRCTKCSLLNRLEKSACVATSDALCGQCLPG</sequence>
<evidence type="ECO:0000256" key="9">
    <source>
        <dbReference type="PROSITE-ProRule" id="PRU00206"/>
    </source>
</evidence>
<evidence type="ECO:0000256" key="3">
    <source>
        <dbReference type="ARBA" id="ARBA00022737"/>
    </source>
</evidence>
<dbReference type="PROSITE" id="PS51257">
    <property type="entry name" value="PROKAR_LIPOPROTEIN"/>
    <property type="match status" value="1"/>
</dbReference>
<keyword evidence="8" id="KW-0325">Glycoprotein</keyword>
<dbReference type="SMART" id="SM00208">
    <property type="entry name" value="TNFR"/>
    <property type="match status" value="1"/>
</dbReference>
<keyword evidence="12" id="KW-1185">Reference proteome</keyword>
<organism evidence="11 12">
    <name type="scientific">Anabas testudineus</name>
    <name type="common">Climbing perch</name>
    <name type="synonym">Anthias testudineus</name>
    <dbReference type="NCBI Taxonomy" id="64144"/>
    <lineage>
        <taxon>Eukaryota</taxon>
        <taxon>Metazoa</taxon>
        <taxon>Chordata</taxon>
        <taxon>Craniata</taxon>
        <taxon>Vertebrata</taxon>
        <taxon>Euteleostomi</taxon>
        <taxon>Actinopterygii</taxon>
        <taxon>Neopterygii</taxon>
        <taxon>Teleostei</taxon>
        <taxon>Neoteleostei</taxon>
        <taxon>Acanthomorphata</taxon>
        <taxon>Anabantaria</taxon>
        <taxon>Anabantiformes</taxon>
        <taxon>Anabantoidei</taxon>
        <taxon>Anabantidae</taxon>
        <taxon>Anabas</taxon>
    </lineage>
</organism>
<dbReference type="GO" id="GO:0005886">
    <property type="term" value="C:plasma membrane"/>
    <property type="evidence" value="ECO:0007669"/>
    <property type="project" value="TreeGrafter"/>
</dbReference>
<reference evidence="11" key="1">
    <citation type="submission" date="2021-04" db="EMBL/GenBank/DDBJ databases">
        <authorList>
            <consortium name="Wellcome Sanger Institute Data Sharing"/>
        </authorList>
    </citation>
    <scope>NUCLEOTIDE SEQUENCE [LARGE SCALE GENOMIC DNA]</scope>
</reference>
<evidence type="ECO:0000256" key="8">
    <source>
        <dbReference type="ARBA" id="ARBA00023180"/>
    </source>
</evidence>
<dbReference type="PANTHER" id="PTHR12120:SF10">
    <property type="entry name" value="TNFR-CYS DOMAIN-CONTAINING PROTEIN"/>
    <property type="match status" value="1"/>
</dbReference>
<dbReference type="InterPro" id="IPR047526">
    <property type="entry name" value="TNR19/27/EDAR"/>
</dbReference>
<reference evidence="11" key="2">
    <citation type="submission" date="2025-08" db="UniProtKB">
        <authorList>
            <consortium name="Ensembl"/>
        </authorList>
    </citation>
    <scope>IDENTIFICATION</scope>
</reference>
<keyword evidence="7" id="KW-0675">Receptor</keyword>
<keyword evidence="5" id="KW-0472">Membrane</keyword>
<keyword evidence="2" id="KW-0812">Transmembrane</keyword>
<dbReference type="Gene3D" id="2.10.50.10">
    <property type="entry name" value="Tumor Necrosis Factor Receptor, subunit A, domain 2"/>
    <property type="match status" value="1"/>
</dbReference>
<dbReference type="PROSITE" id="PS50050">
    <property type="entry name" value="TNFR_NGFR_2"/>
    <property type="match status" value="1"/>
</dbReference>
<evidence type="ECO:0000256" key="2">
    <source>
        <dbReference type="ARBA" id="ARBA00022692"/>
    </source>
</evidence>
<evidence type="ECO:0000256" key="1">
    <source>
        <dbReference type="ARBA" id="ARBA00004167"/>
    </source>
</evidence>
<dbReference type="Ensembl" id="ENSATET00000057858.1">
    <property type="protein sequence ID" value="ENSATEP00000040384.1"/>
    <property type="gene ID" value="ENSATEG00000025999.1"/>
</dbReference>
<evidence type="ECO:0000256" key="4">
    <source>
        <dbReference type="ARBA" id="ARBA00022989"/>
    </source>
</evidence>
<comment type="caution">
    <text evidence="9">Lacks conserved residue(s) required for the propagation of feature annotation.</text>
</comment>
<evidence type="ECO:0000313" key="11">
    <source>
        <dbReference type="Ensembl" id="ENSATEP00000040384.1"/>
    </source>
</evidence>
<dbReference type="InParanoid" id="A0A7N6A0V8"/>
<keyword evidence="3" id="KW-0677">Repeat</keyword>
<evidence type="ECO:0000259" key="10">
    <source>
        <dbReference type="PROSITE" id="PS50050"/>
    </source>
</evidence>
<evidence type="ECO:0000313" key="12">
    <source>
        <dbReference type="Proteomes" id="UP000265040"/>
    </source>
</evidence>
<keyword evidence="4" id="KW-1133">Transmembrane helix</keyword>
<dbReference type="GO" id="GO:0043123">
    <property type="term" value="P:positive regulation of canonical NF-kappaB signal transduction"/>
    <property type="evidence" value="ECO:0007669"/>
    <property type="project" value="InterPro"/>
</dbReference>
<feature type="domain" description="TNFR-Cys" evidence="10">
    <location>
        <begin position="34"/>
        <end position="74"/>
    </location>
</feature>
<dbReference type="GeneTree" id="ENSGT00940000177286"/>
<proteinExistence type="predicted"/>
<keyword evidence="6" id="KW-1015">Disulfide bond</keyword>
<evidence type="ECO:0000256" key="6">
    <source>
        <dbReference type="ARBA" id="ARBA00023157"/>
    </source>
</evidence>
<feature type="repeat" description="TNFR-Cys" evidence="9">
    <location>
        <begin position="34"/>
        <end position="74"/>
    </location>
</feature>
<dbReference type="OrthoDB" id="10017617at2759"/>
<evidence type="ECO:0000256" key="7">
    <source>
        <dbReference type="ARBA" id="ARBA00023170"/>
    </source>
</evidence>
<dbReference type="AlphaFoldDB" id="A0A7N6A0V8"/>
<protein>
    <recommendedName>
        <fullName evidence="10">TNFR-Cys domain-containing protein</fullName>
    </recommendedName>
</protein>
<dbReference type="PROSITE" id="PS00652">
    <property type="entry name" value="TNFR_NGFR_1"/>
    <property type="match status" value="1"/>
</dbReference>
<dbReference type="PANTHER" id="PTHR12120">
    <property type="entry name" value="TNFR-CYS DOMAIN-CONTAINING PROTEIN"/>
    <property type="match status" value="1"/>
</dbReference>
<dbReference type="InterPro" id="IPR001368">
    <property type="entry name" value="TNFR/NGFR_Cys_rich_reg"/>
</dbReference>
<reference evidence="11" key="3">
    <citation type="submission" date="2025-09" db="UniProtKB">
        <authorList>
            <consortium name="Ensembl"/>
        </authorList>
    </citation>
    <scope>IDENTIFICATION</scope>
</reference>
<name>A0A7N6A0V8_ANATE</name>
<comment type="subcellular location">
    <subcellularLocation>
        <location evidence="1">Membrane</location>
        <topology evidence="1">Single-pass membrane protein</topology>
    </subcellularLocation>
</comment>
<dbReference type="Proteomes" id="UP000265040">
    <property type="component" value="Chromosome 10"/>
</dbReference>
<dbReference type="GO" id="GO:0038023">
    <property type="term" value="F:signaling receptor activity"/>
    <property type="evidence" value="ECO:0007669"/>
    <property type="project" value="InterPro"/>
</dbReference>
<evidence type="ECO:0000256" key="5">
    <source>
        <dbReference type="ARBA" id="ARBA00023136"/>
    </source>
</evidence>
<accession>A0A7N6A0V8</accession>
<dbReference type="GO" id="GO:0046330">
    <property type="term" value="P:positive regulation of JNK cascade"/>
    <property type="evidence" value="ECO:0007669"/>
    <property type="project" value="InterPro"/>
</dbReference>